<accession>A0A3P6EWI3</accession>
<organism evidence="2">
    <name type="scientific">Brassica oleracea</name>
    <name type="common">Wild cabbage</name>
    <dbReference type="NCBI Taxonomy" id="3712"/>
    <lineage>
        <taxon>Eukaryota</taxon>
        <taxon>Viridiplantae</taxon>
        <taxon>Streptophyta</taxon>
        <taxon>Embryophyta</taxon>
        <taxon>Tracheophyta</taxon>
        <taxon>Spermatophyta</taxon>
        <taxon>Magnoliopsida</taxon>
        <taxon>eudicotyledons</taxon>
        <taxon>Gunneridae</taxon>
        <taxon>Pentapetalae</taxon>
        <taxon>rosids</taxon>
        <taxon>malvids</taxon>
        <taxon>Brassicales</taxon>
        <taxon>Brassicaceae</taxon>
        <taxon>Brassiceae</taxon>
        <taxon>Brassica</taxon>
    </lineage>
</organism>
<reference evidence="2" key="1">
    <citation type="submission" date="2018-11" db="EMBL/GenBank/DDBJ databases">
        <authorList>
            <consortium name="Genoscope - CEA"/>
            <person name="William W."/>
        </authorList>
    </citation>
    <scope>NUCLEOTIDE SEQUENCE</scope>
</reference>
<feature type="compositionally biased region" description="Polar residues" evidence="1">
    <location>
        <begin position="86"/>
        <end position="99"/>
    </location>
</feature>
<evidence type="ECO:0000313" key="2">
    <source>
        <dbReference type="EMBL" id="VDD40431.1"/>
    </source>
</evidence>
<sequence>MRDYKSILASRHVSVTDNSCCHVMGPALAEKNHCRRIPTDHHHVFDRPTINGHGSNWESACFCRYQRGDATDPCRRRRQDEEETLTRSSLQTDPNQSPNRRLEKKIQSFSINSTIFDLSA</sequence>
<dbReference type="EMBL" id="LR031876">
    <property type="protein sequence ID" value="VDD40431.1"/>
    <property type="molecule type" value="Genomic_DNA"/>
</dbReference>
<dbReference type="AlphaFoldDB" id="A0A3P6EWI3"/>
<name>A0A3P6EWI3_BRAOL</name>
<proteinExistence type="predicted"/>
<protein>
    <submittedName>
        <fullName evidence="2">Uncharacterized protein</fullName>
    </submittedName>
</protein>
<feature type="region of interest" description="Disordered" evidence="1">
    <location>
        <begin position="73"/>
        <end position="105"/>
    </location>
</feature>
<evidence type="ECO:0000256" key="1">
    <source>
        <dbReference type="SAM" id="MobiDB-lite"/>
    </source>
</evidence>
<gene>
    <name evidence="2" type="ORF">BOLC7T45991H</name>
</gene>